<organism evidence="1">
    <name type="scientific">marine metagenome</name>
    <dbReference type="NCBI Taxonomy" id="408172"/>
    <lineage>
        <taxon>unclassified sequences</taxon>
        <taxon>metagenomes</taxon>
        <taxon>ecological metagenomes</taxon>
    </lineage>
</organism>
<reference evidence="1" key="1">
    <citation type="submission" date="2018-05" db="EMBL/GenBank/DDBJ databases">
        <authorList>
            <person name="Lanie J.A."/>
            <person name="Ng W.-L."/>
            <person name="Kazmierczak K.M."/>
            <person name="Andrzejewski T.M."/>
            <person name="Davidsen T.M."/>
            <person name="Wayne K.J."/>
            <person name="Tettelin H."/>
            <person name="Glass J.I."/>
            <person name="Rusch D."/>
            <person name="Podicherti R."/>
            <person name="Tsui H.-C.T."/>
            <person name="Winkler M.E."/>
        </authorList>
    </citation>
    <scope>NUCLEOTIDE SEQUENCE</scope>
</reference>
<feature type="non-terminal residue" evidence="1">
    <location>
        <position position="291"/>
    </location>
</feature>
<protein>
    <submittedName>
        <fullName evidence="1">Uncharacterized protein</fullName>
    </submittedName>
</protein>
<dbReference type="EMBL" id="UINC01006982">
    <property type="protein sequence ID" value="SVA30763.1"/>
    <property type="molecule type" value="Genomic_DNA"/>
</dbReference>
<proteinExistence type="predicted"/>
<gene>
    <name evidence="1" type="ORF">METZ01_LOCUS83617</name>
</gene>
<accession>A0A381UV03</accession>
<evidence type="ECO:0000313" key="1">
    <source>
        <dbReference type="EMBL" id="SVA30763.1"/>
    </source>
</evidence>
<sequence length="291" mass="32656">MNTETVSELHQSLRRIFGDEADEVIQTRLENQEFQEAEQLLLTAGIDPNEVYEQAVDDIQLTERLMEQGINPPRRLDRLSEAEFFALDEHQLESYLTAYGIDVSAMVKKVTSDIQEQRQWYKFRWPQNWGISTDLWLRPPAIAATLAFCLVVVGGGLSLKFFQSKPVTDDFVAQVEPDNHLATRSLALNQSNSAIPEDSSPLASQPATQVAFVKPVFDQDSDVGGWLPSIELNESVVMNDIQTPDSEKQLYVQARSVVAKHSEQLVQEPINLSKVTEFVFSSGDTLSHGMS</sequence>
<dbReference type="AlphaFoldDB" id="A0A381UV03"/>
<name>A0A381UV03_9ZZZZ</name>